<protein>
    <submittedName>
        <fullName evidence="1">Uncharacterized protein</fullName>
    </submittedName>
</protein>
<organism evidence="1 2">
    <name type="scientific">Escherichia phage IME178</name>
    <dbReference type="NCBI Taxonomy" id="2860371"/>
    <lineage>
        <taxon>Viruses</taxon>
        <taxon>Duplodnaviria</taxon>
        <taxon>Heunggongvirae</taxon>
        <taxon>Uroviricota</taxon>
        <taxon>Caudoviricetes</taxon>
        <taxon>Demerecviridae</taxon>
        <taxon>Markadamsvirinae</taxon>
        <taxon>Tequintavirus</taxon>
        <taxon>Tequintavirus IME178</taxon>
    </lineage>
</organism>
<keyword evidence="2" id="KW-1185">Reference proteome</keyword>
<evidence type="ECO:0000313" key="1">
    <source>
        <dbReference type="EMBL" id="QYC97163.1"/>
    </source>
</evidence>
<name>A0AC61NQQ7_9CAUD</name>
<dbReference type="Proteomes" id="UP000826566">
    <property type="component" value="Segment"/>
</dbReference>
<proteinExistence type="predicted"/>
<sequence length="84" mass="9466">MILYNHLGKVVVGLGIVATALVVVQAYYKAKDAQEMAAQNCVQTQEMRTVSTTLTSISTNGDMIFTPTQKIEFKYTCNDYPRWR</sequence>
<dbReference type="EMBL" id="MZ398246">
    <property type="protein sequence ID" value="QYC97163.1"/>
    <property type="molecule type" value="Genomic_DNA"/>
</dbReference>
<accession>A0AC61NQQ7</accession>
<evidence type="ECO:0000313" key="2">
    <source>
        <dbReference type="Proteomes" id="UP000826566"/>
    </source>
</evidence>
<reference evidence="1" key="1">
    <citation type="submission" date="2021-06" db="EMBL/GenBank/DDBJ databases">
        <authorList>
            <person name="Tian F."/>
            <person name="Li J."/>
            <person name="Li F."/>
            <person name="Tong Y."/>
        </authorList>
    </citation>
    <scope>NUCLEOTIDE SEQUENCE</scope>
</reference>